<accession>A0ABU6P2Q4</accession>
<proteinExistence type="predicted"/>
<comment type="caution">
    <text evidence="2">The sequence shown here is derived from an EMBL/GenBank/DDBJ whole genome shotgun (WGS) entry which is preliminary data.</text>
</comment>
<name>A0ABU6P2Q4_9BACI</name>
<evidence type="ECO:0000313" key="3">
    <source>
        <dbReference type="Proteomes" id="UP001342826"/>
    </source>
</evidence>
<evidence type="ECO:0000259" key="1">
    <source>
        <dbReference type="Pfam" id="PF14266"/>
    </source>
</evidence>
<feature type="domain" description="Putative component of 'biosynthetic module'" evidence="1">
    <location>
        <begin position="291"/>
        <end position="526"/>
    </location>
</feature>
<gene>
    <name evidence="2" type="ORF">P9271_16630</name>
</gene>
<evidence type="ECO:0000313" key="2">
    <source>
        <dbReference type="EMBL" id="MED4402932.1"/>
    </source>
</evidence>
<protein>
    <submittedName>
        <fullName evidence="2">YceG family protein</fullName>
    </submittedName>
</protein>
<organism evidence="2 3">
    <name type="scientific">Metabacillus fastidiosus</name>
    <dbReference type="NCBI Taxonomy" id="1458"/>
    <lineage>
        <taxon>Bacteria</taxon>
        <taxon>Bacillati</taxon>
        <taxon>Bacillota</taxon>
        <taxon>Bacilli</taxon>
        <taxon>Bacillales</taxon>
        <taxon>Bacillaceae</taxon>
        <taxon>Metabacillus</taxon>
    </lineage>
</organism>
<dbReference type="RefSeq" id="WP_066229892.1">
    <property type="nucleotide sequence ID" value="NZ_JARTFQ010000004.1"/>
</dbReference>
<dbReference type="GeneID" id="301141303"/>
<sequence>MSYIQIEPVLYKTTSDWLELFLSSSRTRPVYQIDENVFRFNRIAIRVLGVPLDEDEYYNTLFDMSEKDFIHVLNEELDKTIENHVFQEIQDILMIHQEEPKGLSINRLIAFMYGRNLIPKHKDPSINRHVQLSIIKAVKHFEKFQNSGLQSPEFRRFLIDMIKWLKNHWEKWSEALAIGSEFPKVVWYGELSISQKYFLLLLMELGCDILIFHPKGEDLFAEADRENQLSLVYEYSDKGNLEPFPTELRERQTTVAYRANKQLEKMLNDNEAGVYKPWQFRESIPSAITLKTTYDDIFIYAKEKAMIRPSFKIEEDRVYIPAIFAKVKGVSRDRTEYWQRMKELKDYPLALSIREFPYCKTTKANYHFHYQRSLDKQGDLVPGKIITGNWWAYKHLPLGLQKALAHTMKEYCERPKLKKLNHETEYDLQLFLFKQASMIPEEILQLLQRFDYSQEVPRIVLYNMETNGEPSREDAALLLFLNEFGLDIILYNPAGHTDIENYIDSTYYDTHWLEEMVFEQEYQEFQRNEKSLFKKFIKRIF</sequence>
<dbReference type="Proteomes" id="UP001342826">
    <property type="component" value="Unassembled WGS sequence"/>
</dbReference>
<dbReference type="EMBL" id="JARTFS010000013">
    <property type="protein sequence ID" value="MED4402932.1"/>
    <property type="molecule type" value="Genomic_DNA"/>
</dbReference>
<dbReference type="InterPro" id="IPR025647">
    <property type="entry name" value="YceG_bac"/>
</dbReference>
<reference evidence="2 3" key="1">
    <citation type="submission" date="2023-03" db="EMBL/GenBank/DDBJ databases">
        <title>Bacillus Genome Sequencing.</title>
        <authorList>
            <person name="Dunlap C."/>
        </authorList>
    </citation>
    <scope>NUCLEOTIDE SEQUENCE [LARGE SCALE GENOMIC DNA]</scope>
    <source>
        <strain evidence="2 3">NRS-1717</strain>
    </source>
</reference>
<dbReference type="Pfam" id="PF14266">
    <property type="entry name" value="YceG_bac"/>
    <property type="match status" value="2"/>
</dbReference>
<keyword evidence="3" id="KW-1185">Reference proteome</keyword>
<feature type="domain" description="Putative component of 'biosynthetic module'" evidence="1">
    <location>
        <begin position="12"/>
        <end position="268"/>
    </location>
</feature>